<dbReference type="InterPro" id="IPR050678">
    <property type="entry name" value="DNA_Partitioning_ATPase"/>
</dbReference>
<feature type="domain" description="AAA" evidence="1">
    <location>
        <begin position="67"/>
        <end position="244"/>
    </location>
</feature>
<organism evidence="2">
    <name type="scientific">freshwater metagenome</name>
    <dbReference type="NCBI Taxonomy" id="449393"/>
    <lineage>
        <taxon>unclassified sequences</taxon>
        <taxon>metagenomes</taxon>
        <taxon>ecological metagenomes</taxon>
    </lineage>
</organism>
<comment type="caution">
    <text evidence="2">The sequence shown here is derived from an EMBL/GenBank/DDBJ whole genome shotgun (WGS) entry which is preliminary data.</text>
</comment>
<dbReference type="InterPro" id="IPR025669">
    <property type="entry name" value="AAA_dom"/>
</dbReference>
<dbReference type="AlphaFoldDB" id="A0A094R002"/>
<evidence type="ECO:0000259" key="1">
    <source>
        <dbReference type="Pfam" id="PF13614"/>
    </source>
</evidence>
<dbReference type="PANTHER" id="PTHR13696">
    <property type="entry name" value="P-LOOP CONTAINING NUCLEOSIDE TRIPHOSPHATE HYDROLASE"/>
    <property type="match status" value="1"/>
</dbReference>
<dbReference type="CDD" id="cd02042">
    <property type="entry name" value="ParAB_family"/>
    <property type="match status" value="1"/>
</dbReference>
<name>A0A094R002_9ZZZZ</name>
<reference evidence="2" key="1">
    <citation type="submission" date="2014-05" db="EMBL/GenBank/DDBJ databases">
        <title>Key roles for freshwater Actinobacteria revealed by deep metagenomic sequencing.</title>
        <authorList>
            <person name="Ghai R."/>
            <person name="Mizuno C.M."/>
            <person name="Picazo A."/>
            <person name="Camacho A."/>
            <person name="Rodriguez-Valera F."/>
        </authorList>
    </citation>
    <scope>NUCLEOTIDE SEQUENCE</scope>
</reference>
<dbReference type="InterPro" id="IPR027417">
    <property type="entry name" value="P-loop_NTPase"/>
</dbReference>
<dbReference type="Gene3D" id="3.40.50.300">
    <property type="entry name" value="P-loop containing nucleotide triphosphate hydrolases"/>
    <property type="match status" value="1"/>
</dbReference>
<gene>
    <name evidence="2" type="ORF">GM50_2175</name>
</gene>
<protein>
    <recommendedName>
        <fullName evidence="1">AAA domain-containing protein</fullName>
    </recommendedName>
</protein>
<accession>A0A094R002</accession>
<dbReference type="FunFam" id="3.40.50.300:FF:000285">
    <property type="entry name" value="Sporulation initiation inhibitor Soj"/>
    <property type="match status" value="1"/>
</dbReference>
<evidence type="ECO:0000313" key="2">
    <source>
        <dbReference type="EMBL" id="KGA20261.1"/>
    </source>
</evidence>
<sequence length="323" mass="34869">MHDTCFSHTLLAVTRSSRVESPWKKEVSRLSAISTKDDDVVTTASLTGAKVAQFPIPSPLEDHGSARIISIFNQKGGVGKTTTTINLGAALAELGRRVLLVDFDPQGGLSLGLGVNAHALPLENTVYHALMDPAADIQQIVLKSSVANLDFLPASRDLGAAESKLPSEIGGQQFLKRALATLTDEYDVILIDCQPTMGQLTVNALVASHEVIVPLQCEYFALHGFIELSGNIEKVKTFLNPELRLIGILATMYDRKTLHNREVLSAILEKYPNDVFDTIIAKTIRFSETTVVGEPITSYASSSGGAASYRRLARELIARGGAR</sequence>
<proteinExistence type="predicted"/>
<dbReference type="EMBL" id="JNSK01000004">
    <property type="protein sequence ID" value="KGA20261.1"/>
    <property type="molecule type" value="Genomic_DNA"/>
</dbReference>
<dbReference type="SUPFAM" id="SSF52540">
    <property type="entry name" value="P-loop containing nucleoside triphosphate hydrolases"/>
    <property type="match status" value="1"/>
</dbReference>
<dbReference type="PANTHER" id="PTHR13696:SF99">
    <property type="entry name" value="COBYRINIC ACID AC-DIAMIDE SYNTHASE"/>
    <property type="match status" value="1"/>
</dbReference>
<dbReference type="Pfam" id="PF13614">
    <property type="entry name" value="AAA_31"/>
    <property type="match status" value="1"/>
</dbReference>